<proteinExistence type="predicted"/>
<organism evidence="5 6">
    <name type="scientific">Paraburkholderia unamae</name>
    <dbReference type="NCBI Taxonomy" id="219649"/>
    <lineage>
        <taxon>Bacteria</taxon>
        <taxon>Pseudomonadati</taxon>
        <taxon>Pseudomonadota</taxon>
        <taxon>Betaproteobacteria</taxon>
        <taxon>Burkholderiales</taxon>
        <taxon>Burkholderiaceae</taxon>
        <taxon>Paraburkholderia</taxon>
    </lineage>
</organism>
<dbReference type="Gene3D" id="1.10.10.60">
    <property type="entry name" value="Homeodomain-like"/>
    <property type="match status" value="2"/>
</dbReference>
<reference evidence="5 6" key="1">
    <citation type="submission" date="2018-05" db="EMBL/GenBank/DDBJ databases">
        <title>Genomic Encyclopedia of Type Strains, Phase IV (KMG-V): Genome sequencing to study the core and pangenomes of soil and plant-associated prokaryotes.</title>
        <authorList>
            <person name="Whitman W."/>
        </authorList>
    </citation>
    <scope>NUCLEOTIDE SEQUENCE [LARGE SCALE GENOMIC DNA]</scope>
    <source>
        <strain evidence="5 6">SCZa-39</strain>
    </source>
</reference>
<dbReference type="InterPro" id="IPR050204">
    <property type="entry name" value="AraC_XylS_family_regulators"/>
</dbReference>
<dbReference type="PROSITE" id="PS01124">
    <property type="entry name" value="HTH_ARAC_FAMILY_2"/>
    <property type="match status" value="1"/>
</dbReference>
<dbReference type="PANTHER" id="PTHR46796:SF14">
    <property type="entry name" value="TRANSCRIPTIONAL REGULATORY PROTEIN"/>
    <property type="match status" value="1"/>
</dbReference>
<dbReference type="PROSITE" id="PS00041">
    <property type="entry name" value="HTH_ARAC_FAMILY_1"/>
    <property type="match status" value="1"/>
</dbReference>
<evidence type="ECO:0000259" key="4">
    <source>
        <dbReference type="PROSITE" id="PS01124"/>
    </source>
</evidence>
<protein>
    <submittedName>
        <fullName evidence="5">AraC family transcriptional regulator</fullName>
    </submittedName>
</protein>
<dbReference type="PANTHER" id="PTHR46796">
    <property type="entry name" value="HTH-TYPE TRANSCRIPTIONAL ACTIVATOR RHAS-RELATED"/>
    <property type="match status" value="1"/>
</dbReference>
<feature type="domain" description="HTH araC/xylS-type" evidence="4">
    <location>
        <begin position="205"/>
        <end position="303"/>
    </location>
</feature>
<dbReference type="InterPro" id="IPR018060">
    <property type="entry name" value="HTH_AraC"/>
</dbReference>
<dbReference type="Proteomes" id="UP000245712">
    <property type="component" value="Unassembled WGS sequence"/>
</dbReference>
<name>A0ABX5KRB6_9BURK</name>
<evidence type="ECO:0000256" key="2">
    <source>
        <dbReference type="ARBA" id="ARBA00023125"/>
    </source>
</evidence>
<dbReference type="RefSeq" id="WP_116610747.1">
    <property type="nucleotide sequence ID" value="NZ_CAJZAT010000101.1"/>
</dbReference>
<keyword evidence="6" id="KW-1185">Reference proteome</keyword>
<dbReference type="SMART" id="SM00342">
    <property type="entry name" value="HTH_ARAC"/>
    <property type="match status" value="1"/>
</dbReference>
<dbReference type="InterPro" id="IPR009057">
    <property type="entry name" value="Homeodomain-like_sf"/>
</dbReference>
<evidence type="ECO:0000256" key="3">
    <source>
        <dbReference type="ARBA" id="ARBA00023163"/>
    </source>
</evidence>
<keyword evidence="1" id="KW-0805">Transcription regulation</keyword>
<dbReference type="EMBL" id="QEOB01000004">
    <property type="protein sequence ID" value="PVX85207.1"/>
    <property type="molecule type" value="Genomic_DNA"/>
</dbReference>
<dbReference type="Pfam" id="PF12833">
    <property type="entry name" value="HTH_18"/>
    <property type="match status" value="1"/>
</dbReference>
<accession>A0ABX5KRB6</accession>
<dbReference type="SUPFAM" id="SSF46689">
    <property type="entry name" value="Homeodomain-like"/>
    <property type="match status" value="2"/>
</dbReference>
<dbReference type="InterPro" id="IPR018062">
    <property type="entry name" value="HTH_AraC-typ_CS"/>
</dbReference>
<evidence type="ECO:0000313" key="5">
    <source>
        <dbReference type="EMBL" id="PVX85207.1"/>
    </source>
</evidence>
<keyword evidence="2" id="KW-0238">DNA-binding</keyword>
<gene>
    <name evidence="5" type="ORF">C7402_104451</name>
</gene>
<sequence>MSLANEISPSPATAPIKRDGLGCTASRLRKDLHIGSGDLQIYRKGMDDARAERVSTEASDRGFLAGIALQGGHRRHLFRGARSEERRFDSSSIYLRDFSEPYSAELHGDFDFVLVELSPEFLTRLADEHDSPVIRGLTCSPRKKDPVLYHLASALAATTDASGPLNKLFVDHVGLCIGIHIARQYGNFAHHETQAKGTLTPAQEARAKELLLLRSDSGNSIGDIASECHLSRAYFIRAFARTTGRTPHQWLLEQRVTEARVLIESTEKPLAEIAMICGFSDQSHLSRVFLKLCGATPGAWRRAARR</sequence>
<keyword evidence="3" id="KW-0804">Transcription</keyword>
<comment type="caution">
    <text evidence="5">The sequence shown here is derived from an EMBL/GenBank/DDBJ whole genome shotgun (WGS) entry which is preliminary data.</text>
</comment>
<evidence type="ECO:0000256" key="1">
    <source>
        <dbReference type="ARBA" id="ARBA00023015"/>
    </source>
</evidence>
<evidence type="ECO:0000313" key="6">
    <source>
        <dbReference type="Proteomes" id="UP000245712"/>
    </source>
</evidence>